<dbReference type="InterPro" id="IPR034347">
    <property type="entry name" value="GST_Phi_C"/>
</dbReference>
<dbReference type="PANTHER" id="PTHR43900">
    <property type="entry name" value="GLUTATHIONE S-TRANSFERASE RHO"/>
    <property type="match status" value="1"/>
</dbReference>
<gene>
    <name evidence="7" type="ORF">E3N88_33712</name>
</gene>
<evidence type="ECO:0000313" key="8">
    <source>
        <dbReference type="Proteomes" id="UP000326396"/>
    </source>
</evidence>
<dbReference type="Gene3D" id="1.20.1050.10">
    <property type="match status" value="1"/>
</dbReference>
<dbReference type="GO" id="GO:0005737">
    <property type="term" value="C:cytoplasm"/>
    <property type="evidence" value="ECO:0007669"/>
    <property type="project" value="TreeGrafter"/>
</dbReference>
<dbReference type="EMBL" id="SZYD01000016">
    <property type="protein sequence ID" value="KAD3338191.1"/>
    <property type="molecule type" value="Genomic_DNA"/>
</dbReference>
<organism evidence="7 8">
    <name type="scientific">Mikania micrantha</name>
    <name type="common">bitter vine</name>
    <dbReference type="NCBI Taxonomy" id="192012"/>
    <lineage>
        <taxon>Eukaryota</taxon>
        <taxon>Viridiplantae</taxon>
        <taxon>Streptophyta</taxon>
        <taxon>Embryophyta</taxon>
        <taxon>Tracheophyta</taxon>
        <taxon>Spermatophyta</taxon>
        <taxon>Magnoliopsida</taxon>
        <taxon>eudicotyledons</taxon>
        <taxon>Gunneridae</taxon>
        <taxon>Pentapetalae</taxon>
        <taxon>asterids</taxon>
        <taxon>campanulids</taxon>
        <taxon>Asterales</taxon>
        <taxon>Asteraceae</taxon>
        <taxon>Asteroideae</taxon>
        <taxon>Heliantheae alliance</taxon>
        <taxon>Eupatorieae</taxon>
        <taxon>Mikania</taxon>
    </lineage>
</organism>
<dbReference type="GO" id="GO:0009407">
    <property type="term" value="P:toxin catabolic process"/>
    <property type="evidence" value="ECO:0007669"/>
    <property type="project" value="UniProtKB-ARBA"/>
</dbReference>
<dbReference type="PANTHER" id="PTHR43900:SF47">
    <property type="entry name" value="GLUTATHIONE S-TRANSFERASE F6-RELATED"/>
    <property type="match status" value="1"/>
</dbReference>
<proteinExistence type="inferred from homology"/>
<feature type="domain" description="GST N-terminal" evidence="5">
    <location>
        <begin position="1"/>
        <end position="42"/>
    </location>
</feature>
<dbReference type="InterPro" id="IPR040079">
    <property type="entry name" value="Glutathione_S-Trfase"/>
</dbReference>
<keyword evidence="8" id="KW-1185">Reference proteome</keyword>
<dbReference type="CDD" id="cd03187">
    <property type="entry name" value="GST_C_Phi"/>
    <property type="match status" value="1"/>
</dbReference>
<dbReference type="GO" id="GO:0004364">
    <property type="term" value="F:glutathione transferase activity"/>
    <property type="evidence" value="ECO:0007669"/>
    <property type="project" value="UniProtKB-EC"/>
</dbReference>
<comment type="similarity">
    <text evidence="1">Belongs to the GST superfamily. Phi family.</text>
</comment>
<dbReference type="InterPro" id="IPR004045">
    <property type="entry name" value="Glutathione_S-Trfase_N"/>
</dbReference>
<accession>A0A5N6MDD9</accession>
<dbReference type="EC" id="2.5.1.18" evidence="2"/>
<comment type="catalytic activity">
    <reaction evidence="4">
        <text>RX + glutathione = an S-substituted glutathione + a halide anion + H(+)</text>
        <dbReference type="Rhea" id="RHEA:16437"/>
        <dbReference type="ChEBI" id="CHEBI:15378"/>
        <dbReference type="ChEBI" id="CHEBI:16042"/>
        <dbReference type="ChEBI" id="CHEBI:17792"/>
        <dbReference type="ChEBI" id="CHEBI:57925"/>
        <dbReference type="ChEBI" id="CHEBI:90779"/>
        <dbReference type="EC" id="2.5.1.18"/>
    </reaction>
</comment>
<dbReference type="Proteomes" id="UP000326396">
    <property type="component" value="Linkage Group LG6"/>
</dbReference>
<evidence type="ECO:0000259" key="5">
    <source>
        <dbReference type="PROSITE" id="PS50404"/>
    </source>
</evidence>
<dbReference type="Pfam" id="PF02798">
    <property type="entry name" value="GST_N"/>
    <property type="match status" value="1"/>
</dbReference>
<dbReference type="OrthoDB" id="422574at2759"/>
<keyword evidence="3" id="KW-0808">Transferase</keyword>
<reference evidence="7 8" key="1">
    <citation type="submission" date="2019-05" db="EMBL/GenBank/DDBJ databases">
        <title>Mikania micrantha, genome provides insights into the molecular mechanism of rapid growth.</title>
        <authorList>
            <person name="Liu B."/>
        </authorList>
    </citation>
    <scope>NUCLEOTIDE SEQUENCE [LARGE SCALE GENOMIC DNA]</scope>
    <source>
        <strain evidence="7">NLD-2019</strain>
        <tissue evidence="7">Leaf</tissue>
    </source>
</reference>
<dbReference type="AlphaFoldDB" id="A0A5N6MDD9"/>
<evidence type="ECO:0000256" key="4">
    <source>
        <dbReference type="ARBA" id="ARBA00047960"/>
    </source>
</evidence>
<dbReference type="Pfam" id="PF00043">
    <property type="entry name" value="GST_C"/>
    <property type="match status" value="1"/>
</dbReference>
<evidence type="ECO:0000256" key="3">
    <source>
        <dbReference type="ARBA" id="ARBA00022679"/>
    </source>
</evidence>
<comment type="caution">
    <text evidence="7">The sequence shown here is derived from an EMBL/GenBank/DDBJ whole genome shotgun (WGS) entry which is preliminary data.</text>
</comment>
<name>A0A5N6MDD9_9ASTR</name>
<evidence type="ECO:0000256" key="2">
    <source>
        <dbReference type="ARBA" id="ARBA00012452"/>
    </source>
</evidence>
<evidence type="ECO:0000256" key="1">
    <source>
        <dbReference type="ARBA" id="ARBA00010128"/>
    </source>
</evidence>
<dbReference type="GO" id="GO:0043295">
    <property type="term" value="F:glutathione binding"/>
    <property type="evidence" value="ECO:0007669"/>
    <property type="project" value="TreeGrafter"/>
</dbReference>
<sequence>MRSNRGHSEPFGQVPAFEDGDVKLFESRAITQYLAHTYADKGTDLIIKDPKKMATVAVWIEVESQKFDPVCSKLAWELAYKPMFGLTTDDAVVEENEKKLEEVLDVYESRLSKSKYLGGDCFTLPDLHHLPVVRYLMGTKAKRLFDARPHVCAWVADIQSRPAWVKTTTS</sequence>
<dbReference type="PROSITE" id="PS50404">
    <property type="entry name" value="GST_NTER"/>
    <property type="match status" value="1"/>
</dbReference>
<dbReference type="InterPro" id="IPR004046">
    <property type="entry name" value="GST_C"/>
</dbReference>
<dbReference type="InterPro" id="IPR036282">
    <property type="entry name" value="Glutathione-S-Trfase_C_sf"/>
</dbReference>
<dbReference type="InterPro" id="IPR036249">
    <property type="entry name" value="Thioredoxin-like_sf"/>
</dbReference>
<protein>
    <recommendedName>
        <fullName evidence="2">glutathione transferase</fullName>
        <ecNumber evidence="2">2.5.1.18</ecNumber>
    </recommendedName>
</protein>
<dbReference type="FunFam" id="1.20.1050.10:FF:000004">
    <property type="entry name" value="Glutathione S-transferase F2"/>
    <property type="match status" value="1"/>
</dbReference>
<dbReference type="InterPro" id="IPR010987">
    <property type="entry name" value="Glutathione-S-Trfase_C-like"/>
</dbReference>
<evidence type="ECO:0000313" key="7">
    <source>
        <dbReference type="EMBL" id="KAD3338191.1"/>
    </source>
</evidence>
<evidence type="ECO:0000259" key="6">
    <source>
        <dbReference type="PROSITE" id="PS50405"/>
    </source>
</evidence>
<dbReference type="PROSITE" id="PS50405">
    <property type="entry name" value="GST_CTER"/>
    <property type="match status" value="1"/>
</dbReference>
<dbReference type="GO" id="GO:0006749">
    <property type="term" value="P:glutathione metabolic process"/>
    <property type="evidence" value="ECO:0007669"/>
    <property type="project" value="TreeGrafter"/>
</dbReference>
<dbReference type="SFLD" id="SFLDG00358">
    <property type="entry name" value="Main_(cytGST)"/>
    <property type="match status" value="1"/>
</dbReference>
<dbReference type="SUPFAM" id="SSF47616">
    <property type="entry name" value="GST C-terminal domain-like"/>
    <property type="match status" value="1"/>
</dbReference>
<dbReference type="SFLD" id="SFLDS00019">
    <property type="entry name" value="Glutathione_Transferase_(cytos"/>
    <property type="match status" value="1"/>
</dbReference>
<dbReference type="SUPFAM" id="SSF52833">
    <property type="entry name" value="Thioredoxin-like"/>
    <property type="match status" value="1"/>
</dbReference>
<feature type="domain" description="GST C-terminal" evidence="6">
    <location>
        <begin position="49"/>
        <end position="170"/>
    </location>
</feature>
<dbReference type="Gene3D" id="3.40.30.10">
    <property type="entry name" value="Glutaredoxin"/>
    <property type="match status" value="1"/>
</dbReference>